<evidence type="ECO:0000256" key="12">
    <source>
        <dbReference type="SAM" id="Phobius"/>
    </source>
</evidence>
<comment type="similarity">
    <text evidence="10">Belongs to the insect chemoreceptor superfamily. Heteromeric odorant receptor channel (TC 1.A.69) family. Or2a subfamily.</text>
</comment>
<dbReference type="GO" id="GO:0005549">
    <property type="term" value="F:odorant binding"/>
    <property type="evidence" value="ECO:0007669"/>
    <property type="project" value="InterPro"/>
</dbReference>
<dbReference type="GeneID" id="106745266"/>
<feature type="transmembrane region" description="Helical" evidence="12">
    <location>
        <begin position="255"/>
        <end position="275"/>
    </location>
</feature>
<evidence type="ECO:0000256" key="6">
    <source>
        <dbReference type="ARBA" id="ARBA00023136"/>
    </source>
</evidence>
<keyword evidence="8" id="KW-0807">Transducer</keyword>
<comment type="function">
    <text evidence="9">Odorant receptor which mediates acceptance or avoidance behavior, depending on its substrates. The odorant receptor repertoire encodes a large collection of odor stimuli that vary widely in identity, intensity, and duration. May form a complex with Orco to form odorant-sensing units, providing sensitive and prolonged odorant signaling and calcium permeability.</text>
</comment>
<evidence type="ECO:0000256" key="2">
    <source>
        <dbReference type="ARBA" id="ARBA00022606"/>
    </source>
</evidence>
<dbReference type="OrthoDB" id="6597368at2759"/>
<sequence length="295" mass="34809">MFISSCKLFSLLINRKNINTLLDILMKKPCRPLRPNEMKIQYTFDKDIEINTWRYVYLGIATCSFVVSMSLCINLDKRKLTYPAWLPFDYSSTILYSLTFAHQLMCLIIGSFLNIACDSLFCGFLVHICCQIEILTYRLRENISYSDILSECIRQHCYIFRFAFIINTKFRLLVIVQFVISTLVVCFSLYRLTKTTSHAKHVEMTLCMMCMLTQIFFYCWYGNEVKLKSCELSDNIFKMEWITLNKKKKKSLIIIMRRAIMPIQITSAYIISMNLESFMTILKMSYSTYNLLQQI</sequence>
<dbReference type="GO" id="GO:0005886">
    <property type="term" value="C:plasma membrane"/>
    <property type="evidence" value="ECO:0007669"/>
    <property type="project" value="TreeGrafter"/>
</dbReference>
<evidence type="ECO:0000256" key="3">
    <source>
        <dbReference type="ARBA" id="ARBA00022692"/>
    </source>
</evidence>
<dbReference type="PANTHER" id="PTHR21137:SF37">
    <property type="entry name" value="ODORANT RECEPTOR 46A, ISOFORM B-RELATED"/>
    <property type="match status" value="1"/>
</dbReference>
<gene>
    <name evidence="14" type="primary">LOC106745266</name>
</gene>
<organism evidence="13 14">
    <name type="scientific">Dinoponera quadriceps</name>
    <name type="common">South American ant</name>
    <dbReference type="NCBI Taxonomy" id="609295"/>
    <lineage>
        <taxon>Eukaryota</taxon>
        <taxon>Metazoa</taxon>
        <taxon>Ecdysozoa</taxon>
        <taxon>Arthropoda</taxon>
        <taxon>Hexapoda</taxon>
        <taxon>Insecta</taxon>
        <taxon>Pterygota</taxon>
        <taxon>Neoptera</taxon>
        <taxon>Endopterygota</taxon>
        <taxon>Hymenoptera</taxon>
        <taxon>Apocrita</taxon>
        <taxon>Aculeata</taxon>
        <taxon>Formicoidea</taxon>
        <taxon>Formicidae</taxon>
        <taxon>Ponerinae</taxon>
        <taxon>Ponerini</taxon>
        <taxon>Dinoponera</taxon>
    </lineage>
</organism>
<evidence type="ECO:0000313" key="14">
    <source>
        <dbReference type="RefSeq" id="XP_014476204.1"/>
    </source>
</evidence>
<keyword evidence="6 12" id="KW-0472">Membrane</keyword>
<dbReference type="Pfam" id="PF02949">
    <property type="entry name" value="7tm_6"/>
    <property type="match status" value="1"/>
</dbReference>
<keyword evidence="3 12" id="KW-0812">Transmembrane</keyword>
<evidence type="ECO:0000256" key="9">
    <source>
        <dbReference type="ARBA" id="ARBA00037764"/>
    </source>
</evidence>
<reference evidence="14" key="1">
    <citation type="submission" date="2025-08" db="UniProtKB">
        <authorList>
            <consortium name="RefSeq"/>
        </authorList>
    </citation>
    <scope>IDENTIFICATION</scope>
</reference>
<proteinExistence type="inferred from homology"/>
<keyword evidence="2" id="KW-0716">Sensory transduction</keyword>
<feature type="transmembrane region" description="Helical" evidence="12">
    <location>
        <begin position="202"/>
        <end position="221"/>
    </location>
</feature>
<dbReference type="GO" id="GO:0004984">
    <property type="term" value="F:olfactory receptor activity"/>
    <property type="evidence" value="ECO:0007669"/>
    <property type="project" value="InterPro"/>
</dbReference>
<evidence type="ECO:0000256" key="8">
    <source>
        <dbReference type="ARBA" id="ARBA00023224"/>
    </source>
</evidence>
<dbReference type="Proteomes" id="UP000515204">
    <property type="component" value="Unplaced"/>
</dbReference>
<dbReference type="GO" id="GO:0007165">
    <property type="term" value="P:signal transduction"/>
    <property type="evidence" value="ECO:0007669"/>
    <property type="project" value="UniProtKB-KW"/>
</dbReference>
<dbReference type="RefSeq" id="XP_014476204.1">
    <property type="nucleotide sequence ID" value="XM_014620718.1"/>
</dbReference>
<protein>
    <submittedName>
        <fullName evidence="14">Odorant receptor 4-like</fullName>
    </submittedName>
</protein>
<dbReference type="AlphaFoldDB" id="A0A6P3XEB5"/>
<dbReference type="KEGG" id="dqu:106745266"/>
<keyword evidence="7" id="KW-0675">Receptor</keyword>
<dbReference type="InterPro" id="IPR004117">
    <property type="entry name" value="7tm6_olfct_rcpt"/>
</dbReference>
<evidence type="ECO:0000256" key="1">
    <source>
        <dbReference type="ARBA" id="ARBA00004141"/>
    </source>
</evidence>
<evidence type="ECO:0000256" key="4">
    <source>
        <dbReference type="ARBA" id="ARBA00022725"/>
    </source>
</evidence>
<evidence type="ECO:0000256" key="10">
    <source>
        <dbReference type="ARBA" id="ARBA00037946"/>
    </source>
</evidence>
<feature type="transmembrane region" description="Helical" evidence="12">
    <location>
        <begin position="94"/>
        <end position="113"/>
    </location>
</feature>
<evidence type="ECO:0000256" key="7">
    <source>
        <dbReference type="ARBA" id="ARBA00023170"/>
    </source>
</evidence>
<dbReference type="PANTHER" id="PTHR21137">
    <property type="entry name" value="ODORANT RECEPTOR"/>
    <property type="match status" value="1"/>
</dbReference>
<evidence type="ECO:0000256" key="11">
    <source>
        <dbReference type="ARBA" id="ARBA00038679"/>
    </source>
</evidence>
<keyword evidence="13" id="KW-1185">Reference proteome</keyword>
<comment type="subunit">
    <text evidence="11">Interacts with Orco. Complexes exist early in the endomembrane system in olfactory sensory neurons (OSNs), coupling these complexes to the conserved ciliary trafficking pathway.</text>
</comment>
<keyword evidence="4" id="KW-0552">Olfaction</keyword>
<feature type="transmembrane region" description="Helical" evidence="12">
    <location>
        <begin position="55"/>
        <end position="73"/>
    </location>
</feature>
<evidence type="ECO:0000256" key="5">
    <source>
        <dbReference type="ARBA" id="ARBA00022989"/>
    </source>
</evidence>
<comment type="subcellular location">
    <subcellularLocation>
        <location evidence="1">Membrane</location>
        <topology evidence="1">Multi-pass membrane protein</topology>
    </subcellularLocation>
</comment>
<keyword evidence="5 12" id="KW-1133">Transmembrane helix</keyword>
<evidence type="ECO:0000313" key="13">
    <source>
        <dbReference type="Proteomes" id="UP000515204"/>
    </source>
</evidence>
<feature type="transmembrane region" description="Helical" evidence="12">
    <location>
        <begin position="170"/>
        <end position="190"/>
    </location>
</feature>
<name>A0A6P3XEB5_DINQU</name>
<accession>A0A6P3XEB5</accession>